<evidence type="ECO:0000313" key="3">
    <source>
        <dbReference type="EMBL" id="GJM89348.1"/>
    </source>
</evidence>
<feature type="compositionally biased region" description="Gly residues" evidence="1">
    <location>
        <begin position="94"/>
        <end position="105"/>
    </location>
</feature>
<feature type="compositionally biased region" description="Basic and acidic residues" evidence="1">
    <location>
        <begin position="46"/>
        <end position="59"/>
    </location>
</feature>
<reference evidence="3" key="1">
    <citation type="journal article" date="2018" name="DNA Res.">
        <title>Multiple hybrid de novo genome assembly of finger millet, an orphan allotetraploid crop.</title>
        <authorList>
            <person name="Hatakeyama M."/>
            <person name="Aluri S."/>
            <person name="Balachadran M.T."/>
            <person name="Sivarajan S.R."/>
            <person name="Patrignani A."/>
            <person name="Gruter S."/>
            <person name="Poveda L."/>
            <person name="Shimizu-Inatsugi R."/>
            <person name="Baeten J."/>
            <person name="Francoijs K.J."/>
            <person name="Nataraja K.N."/>
            <person name="Reddy Y.A.N."/>
            <person name="Phadnis S."/>
            <person name="Ravikumar R.L."/>
            <person name="Schlapbach R."/>
            <person name="Sreeman S.M."/>
            <person name="Shimizu K.K."/>
        </authorList>
    </citation>
    <scope>NUCLEOTIDE SEQUENCE</scope>
</reference>
<protein>
    <submittedName>
        <fullName evidence="3">Uncharacterized protein</fullName>
    </submittedName>
</protein>
<dbReference type="EMBL" id="BQKI01000002">
    <property type="protein sequence ID" value="GJM89348.1"/>
    <property type="molecule type" value="Genomic_DNA"/>
</dbReference>
<gene>
    <name evidence="3" type="primary">ga05534</name>
    <name evidence="2" type="synonym">ga05081</name>
    <name evidence="2" type="ORF">PR202_ga05081</name>
    <name evidence="3" type="ORF">PR202_ga05534</name>
</gene>
<proteinExistence type="predicted"/>
<evidence type="ECO:0000256" key="1">
    <source>
        <dbReference type="SAM" id="MobiDB-lite"/>
    </source>
</evidence>
<dbReference type="EMBL" id="BQKI01000002">
    <property type="protein sequence ID" value="GJM88947.1"/>
    <property type="molecule type" value="Genomic_DNA"/>
</dbReference>
<organism evidence="3 4">
    <name type="scientific">Eleusine coracana subsp. coracana</name>
    <dbReference type="NCBI Taxonomy" id="191504"/>
    <lineage>
        <taxon>Eukaryota</taxon>
        <taxon>Viridiplantae</taxon>
        <taxon>Streptophyta</taxon>
        <taxon>Embryophyta</taxon>
        <taxon>Tracheophyta</taxon>
        <taxon>Spermatophyta</taxon>
        <taxon>Magnoliopsida</taxon>
        <taxon>Liliopsida</taxon>
        <taxon>Poales</taxon>
        <taxon>Poaceae</taxon>
        <taxon>PACMAD clade</taxon>
        <taxon>Chloridoideae</taxon>
        <taxon>Cynodonteae</taxon>
        <taxon>Eleusininae</taxon>
        <taxon>Eleusine</taxon>
    </lineage>
</organism>
<feature type="region of interest" description="Disordered" evidence="1">
    <location>
        <begin position="17"/>
        <end position="105"/>
    </location>
</feature>
<reference evidence="3" key="2">
    <citation type="submission" date="2021-12" db="EMBL/GenBank/DDBJ databases">
        <title>Resequencing data analysis of finger millet.</title>
        <authorList>
            <person name="Hatakeyama M."/>
            <person name="Aluri S."/>
            <person name="Balachadran M.T."/>
            <person name="Sivarajan S.R."/>
            <person name="Poveda L."/>
            <person name="Shimizu-Inatsugi R."/>
            <person name="Schlapbach R."/>
            <person name="Sreeman S.M."/>
            <person name="Shimizu K.K."/>
        </authorList>
    </citation>
    <scope>NUCLEOTIDE SEQUENCE</scope>
</reference>
<keyword evidence="4" id="KW-1185">Reference proteome</keyword>
<dbReference type="Proteomes" id="UP001054889">
    <property type="component" value="Unassembled WGS sequence"/>
</dbReference>
<dbReference type="PANTHER" id="PTHR34193:SF21">
    <property type="entry name" value="OS05G0493200 PROTEIN"/>
    <property type="match status" value="1"/>
</dbReference>
<evidence type="ECO:0000313" key="2">
    <source>
        <dbReference type="EMBL" id="GJM88947.1"/>
    </source>
</evidence>
<name>A0AAV5BUW4_ELECO</name>
<feature type="compositionally biased region" description="Basic and acidic residues" evidence="1">
    <location>
        <begin position="67"/>
        <end position="78"/>
    </location>
</feature>
<accession>A0AAV5BUW4</accession>
<dbReference type="PANTHER" id="PTHR34193">
    <property type="entry name" value="OS11G0199801 PROTEIN"/>
    <property type="match status" value="1"/>
</dbReference>
<evidence type="ECO:0000313" key="4">
    <source>
        <dbReference type="Proteomes" id="UP001054889"/>
    </source>
</evidence>
<dbReference type="AlphaFoldDB" id="A0AAV5BUW4"/>
<comment type="caution">
    <text evidence="3">The sequence shown here is derived from an EMBL/GenBank/DDBJ whole genome shotgun (WGS) entry which is preliminary data.</text>
</comment>
<sequence length="185" mass="19572">MGGRPLSAREEELLGLLAGFPDDRESGSGRELSSSEFLVEAGGARPTDHVPARREEGHRNKTSPGKPQEEAASKKQQRDQTTTTRDKRPRRQRSGGGRGSCGGSGDGVLLNFYVPGLRLTRSMTAPRPGLIRPTTTTPVAAPAKAAAASAATGKARAQQAPLGIGCWPALWSRGRDSRRTAKTCS</sequence>